<sequence>MDFNQFNSRDWSDVLRYAERVAASTKVFKQAGDVLTASTGTIGEDVKRLYSPAKQLEQYDFHNSELIKGGVELIAKSFGGGEFLGFTDIDNVDAYMSAYVQGVMRAHLVLPITDNTTQLIDIDWGLFSKSQGKAIRAQRLTREMVYAKVIADGGTVATFEAEFAKAGCRWVTDSGSEKGGYGTYAIGTSGRPLFKTTTTAEQYNKMGTELRLISSGSYGALKPDELGYVRGITKEYDAITKFKHNRFSIGWVTGQTPFSMLNIIELIENLEDAQLLKAPSKSILTAKARDFARRGYLGVSERNLLARAMKEYGILPFAPPSAFGPGKYTQYLRDLR</sequence>
<dbReference type="EMBL" id="PCSR01000015">
    <property type="protein sequence ID" value="PIP53486.1"/>
    <property type="molecule type" value="Genomic_DNA"/>
</dbReference>
<proteinExistence type="predicted"/>
<dbReference type="AlphaFoldDB" id="A0A2H0B761"/>
<evidence type="ECO:0000313" key="2">
    <source>
        <dbReference type="Proteomes" id="UP000229459"/>
    </source>
</evidence>
<evidence type="ECO:0000313" key="1">
    <source>
        <dbReference type="EMBL" id="PIP53486.1"/>
    </source>
</evidence>
<name>A0A2H0B761_9BACT</name>
<accession>A0A2H0B761</accession>
<organism evidence="1 2">
    <name type="scientific">Candidatus Beckwithbacteria bacterium CG23_combo_of_CG06-09_8_20_14_all_34_8</name>
    <dbReference type="NCBI Taxonomy" id="1974497"/>
    <lineage>
        <taxon>Bacteria</taxon>
        <taxon>Candidatus Beckwithiibacteriota</taxon>
    </lineage>
</organism>
<dbReference type="Proteomes" id="UP000229459">
    <property type="component" value="Unassembled WGS sequence"/>
</dbReference>
<gene>
    <name evidence="1" type="ORF">COX08_00695</name>
</gene>
<comment type="caution">
    <text evidence="1">The sequence shown here is derived from an EMBL/GenBank/DDBJ whole genome shotgun (WGS) entry which is preliminary data.</text>
</comment>
<protein>
    <submittedName>
        <fullName evidence="1">Uncharacterized protein</fullName>
    </submittedName>
</protein>
<reference evidence="1 2" key="1">
    <citation type="submission" date="2017-09" db="EMBL/GenBank/DDBJ databases">
        <title>Depth-based differentiation of microbial function through sediment-hosted aquifers and enrichment of novel symbionts in the deep terrestrial subsurface.</title>
        <authorList>
            <person name="Probst A.J."/>
            <person name="Ladd B."/>
            <person name="Jarett J.K."/>
            <person name="Geller-Mcgrath D.E."/>
            <person name="Sieber C.M."/>
            <person name="Emerson J.B."/>
            <person name="Anantharaman K."/>
            <person name="Thomas B.C."/>
            <person name="Malmstrom R."/>
            <person name="Stieglmeier M."/>
            <person name="Klingl A."/>
            <person name="Woyke T."/>
            <person name="Ryan C.M."/>
            <person name="Banfield J.F."/>
        </authorList>
    </citation>
    <scope>NUCLEOTIDE SEQUENCE [LARGE SCALE GENOMIC DNA]</scope>
    <source>
        <strain evidence="1">CG23_combo_of_CG06-09_8_20_14_all_34_8</strain>
    </source>
</reference>